<evidence type="ECO:0008006" key="5">
    <source>
        <dbReference type="Google" id="ProtNLM"/>
    </source>
</evidence>
<name>A0A1V4ET01_9BACL</name>
<dbReference type="CDD" id="cd03814">
    <property type="entry name" value="GT4-like"/>
    <property type="match status" value="1"/>
</dbReference>
<dbReference type="Pfam" id="PF13439">
    <property type="entry name" value="Glyco_transf_4"/>
    <property type="match status" value="1"/>
</dbReference>
<protein>
    <recommendedName>
        <fullName evidence="5">Glycosyl transferase</fullName>
    </recommendedName>
</protein>
<dbReference type="InterPro" id="IPR028098">
    <property type="entry name" value="Glyco_trans_4-like_N"/>
</dbReference>
<organism evidence="3 4">
    <name type="scientific">Ferroacidibacillus organovorans</name>
    <dbReference type="NCBI Taxonomy" id="1765683"/>
    <lineage>
        <taxon>Bacteria</taxon>
        <taxon>Bacillati</taxon>
        <taxon>Bacillota</taxon>
        <taxon>Bacilli</taxon>
        <taxon>Bacillales</taxon>
        <taxon>Alicyclobacillaceae</taxon>
        <taxon>Ferroacidibacillus</taxon>
    </lineage>
</organism>
<comment type="caution">
    <text evidence="3">The sequence shown here is derived from an EMBL/GenBank/DDBJ whole genome shotgun (WGS) entry which is preliminary data.</text>
</comment>
<dbReference type="SUPFAM" id="SSF53756">
    <property type="entry name" value="UDP-Glycosyltransferase/glycogen phosphorylase"/>
    <property type="match status" value="1"/>
</dbReference>
<dbReference type="Gene3D" id="3.40.50.2000">
    <property type="entry name" value="Glycogen Phosphorylase B"/>
    <property type="match status" value="2"/>
</dbReference>
<dbReference type="PANTHER" id="PTHR45947">
    <property type="entry name" value="SULFOQUINOVOSYL TRANSFERASE SQD2"/>
    <property type="match status" value="1"/>
</dbReference>
<proteinExistence type="predicted"/>
<dbReference type="InterPro" id="IPR050194">
    <property type="entry name" value="Glycosyltransferase_grp1"/>
</dbReference>
<dbReference type="Pfam" id="PF00534">
    <property type="entry name" value="Glycos_transf_1"/>
    <property type="match status" value="1"/>
</dbReference>
<dbReference type="GO" id="GO:0016758">
    <property type="term" value="F:hexosyltransferase activity"/>
    <property type="evidence" value="ECO:0007669"/>
    <property type="project" value="TreeGrafter"/>
</dbReference>
<evidence type="ECO:0000259" key="2">
    <source>
        <dbReference type="Pfam" id="PF13439"/>
    </source>
</evidence>
<evidence type="ECO:0000313" key="3">
    <source>
        <dbReference type="EMBL" id="OPG15778.1"/>
    </source>
</evidence>
<dbReference type="EMBL" id="MWPS01000026">
    <property type="protein sequence ID" value="OPG15778.1"/>
    <property type="molecule type" value="Genomic_DNA"/>
</dbReference>
<sequence length="388" mass="43387">MRIALVTETFLPATDGIVTRLTHTIRNLTQKGHEVRVFAPAGSVSSFSGVEVTSLPGFPYPFYPEKRFAWPLPALVKPLLDAKPDVIHAAGPIVLGMGAVLIAKRCHIPLVASYHTHLAVYAKRYNVPFLGPVSWFYLRNLHNLADVSLATSHAMVRELREHGFRRMRYWPRGLDHAAFQPQDSPEKKRAWSLRDDRFTLLYVGRIAHEKDLRTILEPMKLLPEAHLILVGDGPARAELTVDYASANVTFAGPLYGRDLAEAYASADLFVFPSVTETLGLVVMEAMASGLPVLAVKSEPTLELLKGERNGTWFDGADPSTFIAQVRALSQDVDRLTEMTAFGVLRAQRWNWDHATDELIRTYDAAIRLAKWKRARPERRMGGEPVCVE</sequence>
<dbReference type="Proteomes" id="UP000190229">
    <property type="component" value="Unassembled WGS sequence"/>
</dbReference>
<feature type="domain" description="Glycosyl transferase family 1" evidence="1">
    <location>
        <begin position="184"/>
        <end position="334"/>
    </location>
</feature>
<accession>A0A1V4ET01</accession>
<reference evidence="3 4" key="1">
    <citation type="submission" date="2017-02" db="EMBL/GenBank/DDBJ databases">
        <title>Draft genome of Acidibacillus ferrooxidans Huett2.</title>
        <authorList>
            <person name="Schopf S."/>
        </authorList>
    </citation>
    <scope>NUCLEOTIDE SEQUENCE [LARGE SCALE GENOMIC DNA]</scope>
    <source>
        <strain evidence="3 4">Huett2</strain>
    </source>
</reference>
<dbReference type="AlphaFoldDB" id="A0A1V4ET01"/>
<dbReference type="RefSeq" id="WP_079290813.1">
    <property type="nucleotide sequence ID" value="NZ_MWPS01000026.1"/>
</dbReference>
<evidence type="ECO:0000259" key="1">
    <source>
        <dbReference type="Pfam" id="PF00534"/>
    </source>
</evidence>
<gene>
    <name evidence="3" type="ORF">B2M26_09170</name>
</gene>
<feature type="domain" description="Glycosyltransferase subfamily 4-like N-terminal" evidence="2">
    <location>
        <begin position="15"/>
        <end position="176"/>
    </location>
</feature>
<dbReference type="PANTHER" id="PTHR45947:SF3">
    <property type="entry name" value="SULFOQUINOVOSYL TRANSFERASE SQD2"/>
    <property type="match status" value="1"/>
</dbReference>
<evidence type="ECO:0000313" key="4">
    <source>
        <dbReference type="Proteomes" id="UP000190229"/>
    </source>
</evidence>
<keyword evidence="4" id="KW-1185">Reference proteome</keyword>
<dbReference type="InterPro" id="IPR001296">
    <property type="entry name" value="Glyco_trans_1"/>
</dbReference>